<dbReference type="InterPro" id="IPR011650">
    <property type="entry name" value="Peptidase_M20_dimer"/>
</dbReference>
<dbReference type="AlphaFoldDB" id="A0A0A5GH83"/>
<dbReference type="PIRSF" id="PIRSF005962">
    <property type="entry name" value="Pept_M20D_amidohydro"/>
    <property type="match status" value="1"/>
</dbReference>
<dbReference type="GO" id="GO:0019877">
    <property type="term" value="P:diaminopimelate biosynthetic process"/>
    <property type="evidence" value="ECO:0007669"/>
    <property type="project" value="UniProtKB-ARBA"/>
</dbReference>
<dbReference type="eggNOG" id="COG1473">
    <property type="taxonomic scope" value="Bacteria"/>
</dbReference>
<dbReference type="NCBIfam" id="TIGR01891">
    <property type="entry name" value="amidohydrolases"/>
    <property type="match status" value="1"/>
</dbReference>
<evidence type="ECO:0000313" key="5">
    <source>
        <dbReference type="Proteomes" id="UP000030528"/>
    </source>
</evidence>
<dbReference type="Gene3D" id="3.40.630.10">
    <property type="entry name" value="Zn peptidases"/>
    <property type="match status" value="1"/>
</dbReference>
<dbReference type="InterPro" id="IPR036264">
    <property type="entry name" value="Bact_exopeptidase_dim_dom"/>
</dbReference>
<feature type="binding site" evidence="2">
    <location>
        <position position="139"/>
    </location>
    <ligand>
        <name>Mn(2+)</name>
        <dbReference type="ChEBI" id="CHEBI:29035"/>
        <label>2</label>
    </ligand>
</feature>
<keyword evidence="2" id="KW-0464">Manganese</keyword>
<name>A0A0A5GH83_9BACI</name>
<dbReference type="Proteomes" id="UP000030528">
    <property type="component" value="Unassembled WGS sequence"/>
</dbReference>
<dbReference type="EMBL" id="AVPE01000005">
    <property type="protein sequence ID" value="KGX92616.1"/>
    <property type="molecule type" value="Genomic_DNA"/>
</dbReference>
<dbReference type="PANTHER" id="PTHR11014:SF63">
    <property type="entry name" value="METALLOPEPTIDASE, PUTATIVE (AFU_ORTHOLOGUE AFUA_6G09600)-RELATED"/>
    <property type="match status" value="1"/>
</dbReference>
<comment type="caution">
    <text evidence="4">The sequence shown here is derived from an EMBL/GenBank/DDBJ whole genome shotgun (WGS) entry which is preliminary data.</text>
</comment>
<evidence type="ECO:0000256" key="1">
    <source>
        <dbReference type="ARBA" id="ARBA00022801"/>
    </source>
</evidence>
<dbReference type="FunFam" id="3.30.70.360:FF:000001">
    <property type="entry name" value="N-acetyldiaminopimelate deacetylase"/>
    <property type="match status" value="1"/>
</dbReference>
<feature type="domain" description="Peptidase M20 dimerisation" evidence="3">
    <location>
        <begin position="184"/>
        <end position="279"/>
    </location>
</feature>
<dbReference type="PANTHER" id="PTHR11014">
    <property type="entry name" value="PEPTIDASE M20 FAMILY MEMBER"/>
    <property type="match status" value="1"/>
</dbReference>
<feature type="binding site" evidence="2">
    <location>
        <position position="361"/>
    </location>
    <ligand>
        <name>Mn(2+)</name>
        <dbReference type="ChEBI" id="CHEBI:29035"/>
        <label>2</label>
    </ligand>
</feature>
<dbReference type="CDD" id="cd08021">
    <property type="entry name" value="M20_Acy1_YhaA-like"/>
    <property type="match status" value="1"/>
</dbReference>
<dbReference type="RefSeq" id="WP_026800272.1">
    <property type="nucleotide sequence ID" value="NZ_AULI01000007.1"/>
</dbReference>
<dbReference type="Gene3D" id="3.30.70.360">
    <property type="match status" value="1"/>
</dbReference>
<protein>
    <submittedName>
        <fullName evidence="4">Amidohydrolase</fullName>
    </submittedName>
</protein>
<keyword evidence="1 4" id="KW-0378">Hydrolase</keyword>
<dbReference type="Pfam" id="PF01546">
    <property type="entry name" value="Peptidase_M20"/>
    <property type="match status" value="1"/>
</dbReference>
<dbReference type="InterPro" id="IPR002933">
    <property type="entry name" value="Peptidase_M20"/>
</dbReference>
<dbReference type="InterPro" id="IPR017439">
    <property type="entry name" value="Amidohydrolase"/>
</dbReference>
<dbReference type="STRING" id="1385510.GCA_000425205_01873"/>
<dbReference type="GO" id="GO:0046872">
    <property type="term" value="F:metal ion binding"/>
    <property type="evidence" value="ECO:0007669"/>
    <property type="project" value="UniProtKB-KW"/>
</dbReference>
<evidence type="ECO:0000313" key="4">
    <source>
        <dbReference type="EMBL" id="KGX92616.1"/>
    </source>
</evidence>
<accession>A0A0A5GH83</accession>
<feature type="binding site" evidence="2">
    <location>
        <position position="103"/>
    </location>
    <ligand>
        <name>Mn(2+)</name>
        <dbReference type="ChEBI" id="CHEBI:29035"/>
        <label>2</label>
    </ligand>
</feature>
<keyword evidence="5" id="KW-1185">Reference proteome</keyword>
<dbReference type="GO" id="GO:0050118">
    <property type="term" value="F:N-acetyldiaminopimelate deacetylase activity"/>
    <property type="evidence" value="ECO:0007669"/>
    <property type="project" value="UniProtKB-ARBA"/>
</dbReference>
<comment type="cofactor">
    <cofactor evidence="2">
        <name>Mn(2+)</name>
        <dbReference type="ChEBI" id="CHEBI:29035"/>
    </cofactor>
    <text evidence="2">The Mn(2+) ion enhances activity.</text>
</comment>
<dbReference type="OrthoDB" id="9776731at2"/>
<evidence type="ECO:0000259" key="3">
    <source>
        <dbReference type="Pfam" id="PF07687"/>
    </source>
</evidence>
<gene>
    <name evidence="4" type="ORF">N781_14910</name>
</gene>
<feature type="binding site" evidence="2">
    <location>
        <position position="164"/>
    </location>
    <ligand>
        <name>Mn(2+)</name>
        <dbReference type="ChEBI" id="CHEBI:29035"/>
        <label>2</label>
    </ligand>
</feature>
<feature type="binding site" evidence="2">
    <location>
        <position position="105"/>
    </location>
    <ligand>
        <name>Mn(2+)</name>
        <dbReference type="ChEBI" id="CHEBI:29035"/>
        <label>2</label>
    </ligand>
</feature>
<proteinExistence type="predicted"/>
<sequence length="390" mass="43068">MLQQIFKDVDSLYEEMVEIRRYLHQHPEVSFHEEKTAQYITDYYDRLGLPYRSQVGGNGVIATLKGGKPGKTVALRADFDALPIQDEKEVPYKSTVPGVMHACGHDGHTASLLCLAKALVPYQDELPGTILFLHQHAEEYAPGGAKPMIEDGALEGVDAVFGTHLWSNTPVGAIETAPTKFFAGADRFEITIQGVGGHGAQPHQTKDALVIGSQLVTSLQQIVSRKVDPLEEAVLTVGTFQAGTTFNVIADSASLTGTVRTFNEQTQDLIIVEMEKQIKGICAMNDCTYTFDYLKGYPPVVNHEKEAALVIESAAETPGVEEARYVSPVMTGEDFSYYLLERPGAFYFTGAQKEGHAYPHHHPKFDLDERALPISAKTLFHAYMRYQEEN</sequence>
<reference evidence="4 5" key="1">
    <citation type="submission" date="2013-08" db="EMBL/GenBank/DDBJ databases">
        <authorList>
            <person name="Huang J."/>
            <person name="Wang G."/>
        </authorList>
    </citation>
    <scope>NUCLEOTIDE SEQUENCE [LARGE SCALE GENOMIC DNA]</scope>
    <source>
        <strain evidence="4 5">JSM 076056</strain>
    </source>
</reference>
<evidence type="ECO:0000256" key="2">
    <source>
        <dbReference type="PIRSR" id="PIRSR005962-1"/>
    </source>
</evidence>
<dbReference type="Pfam" id="PF07687">
    <property type="entry name" value="M20_dimer"/>
    <property type="match status" value="1"/>
</dbReference>
<dbReference type="SUPFAM" id="SSF53187">
    <property type="entry name" value="Zn-dependent exopeptidases"/>
    <property type="match status" value="1"/>
</dbReference>
<organism evidence="4 5">
    <name type="scientific">Pontibacillus halophilus JSM 076056 = DSM 19796</name>
    <dbReference type="NCBI Taxonomy" id="1385510"/>
    <lineage>
        <taxon>Bacteria</taxon>
        <taxon>Bacillati</taxon>
        <taxon>Bacillota</taxon>
        <taxon>Bacilli</taxon>
        <taxon>Bacillales</taxon>
        <taxon>Bacillaceae</taxon>
        <taxon>Pontibacillus</taxon>
    </lineage>
</organism>
<keyword evidence="2" id="KW-0479">Metal-binding</keyword>
<dbReference type="SUPFAM" id="SSF55031">
    <property type="entry name" value="Bacterial exopeptidase dimerisation domain"/>
    <property type="match status" value="1"/>
</dbReference>